<dbReference type="InterPro" id="IPR011701">
    <property type="entry name" value="MFS"/>
</dbReference>
<keyword evidence="5 6" id="KW-0472">Membrane</keyword>
<evidence type="ECO:0000256" key="1">
    <source>
        <dbReference type="ARBA" id="ARBA00004651"/>
    </source>
</evidence>
<dbReference type="InterPro" id="IPR036259">
    <property type="entry name" value="MFS_trans_sf"/>
</dbReference>
<sequence length="450" mass="49753">MFGEQLYLTIAVIGGDITNFTLFKNRNYALLITSEATSLFGTLFLNIALSLYVLKLTGSAEQFATVLGVGVVPTIVLGPISGALSDRFDRTKWIVALDISRGLLCMAMFSYSFDWTFHLPLIYFTVFFLSACDILFAPAFISIMPLIVKPEQLVEANTFERTMNETMKIFAPFLGTLVYSLVGLGPVLLVDGLSFFISAVALRSIVMEKRDPGTMRQIRFFQDVIGGFKVFLVDKRLTSVVGNAFLTNTFMYPFILLGFPYMIVTVLGGKGTEYGLVESISTIGSISAISVVPLMKRFGVAKNIGIGILGMCVPVVLLLFLASPKFLAFLKGAHYLPVIFFGLVSFVLFLSFSFYVVFFASFYQTTVPKEMYSRFVAGALVMNAIGKLIGYKVFGYLFSLDNLLYAVIALGIGMLLKLLVHVPFVRITNQIEKQQQHTHTAYTGTTNDVH</sequence>
<feature type="transmembrane region" description="Helical" evidence="6">
    <location>
        <begin position="304"/>
        <end position="323"/>
    </location>
</feature>
<dbReference type="Proteomes" id="UP001597079">
    <property type="component" value="Unassembled WGS sequence"/>
</dbReference>
<feature type="transmembrane region" description="Helical" evidence="6">
    <location>
        <begin position="119"/>
        <end position="148"/>
    </location>
</feature>
<evidence type="ECO:0000256" key="5">
    <source>
        <dbReference type="ARBA" id="ARBA00023136"/>
    </source>
</evidence>
<protein>
    <submittedName>
        <fullName evidence="7">MFS transporter</fullName>
    </submittedName>
</protein>
<feature type="transmembrane region" description="Helical" evidence="6">
    <location>
        <begin position="60"/>
        <end position="81"/>
    </location>
</feature>
<evidence type="ECO:0000256" key="3">
    <source>
        <dbReference type="ARBA" id="ARBA00022692"/>
    </source>
</evidence>
<feature type="transmembrane region" description="Helical" evidence="6">
    <location>
        <begin position="403"/>
        <end position="425"/>
    </location>
</feature>
<keyword evidence="2" id="KW-1003">Cell membrane</keyword>
<evidence type="ECO:0000256" key="2">
    <source>
        <dbReference type="ARBA" id="ARBA00022475"/>
    </source>
</evidence>
<evidence type="ECO:0000256" key="6">
    <source>
        <dbReference type="SAM" id="Phobius"/>
    </source>
</evidence>
<keyword evidence="4 6" id="KW-1133">Transmembrane helix</keyword>
<reference evidence="8" key="1">
    <citation type="journal article" date="2019" name="Int. J. Syst. Evol. Microbiol.">
        <title>The Global Catalogue of Microorganisms (GCM) 10K type strain sequencing project: providing services to taxonomists for standard genome sequencing and annotation.</title>
        <authorList>
            <consortium name="The Broad Institute Genomics Platform"/>
            <consortium name="The Broad Institute Genome Sequencing Center for Infectious Disease"/>
            <person name="Wu L."/>
            <person name="Ma J."/>
        </authorList>
    </citation>
    <scope>NUCLEOTIDE SEQUENCE [LARGE SCALE GENOMIC DNA]</scope>
    <source>
        <strain evidence="8">CGMCC 1.12286</strain>
    </source>
</reference>
<organism evidence="7 8">
    <name type="scientific">Alicyclobacillus fodiniaquatilis</name>
    <dbReference type="NCBI Taxonomy" id="1661150"/>
    <lineage>
        <taxon>Bacteria</taxon>
        <taxon>Bacillati</taxon>
        <taxon>Bacillota</taxon>
        <taxon>Bacilli</taxon>
        <taxon>Bacillales</taxon>
        <taxon>Alicyclobacillaceae</taxon>
        <taxon>Alicyclobacillus</taxon>
    </lineage>
</organism>
<dbReference type="CDD" id="cd06173">
    <property type="entry name" value="MFS_MefA_like"/>
    <property type="match status" value="1"/>
</dbReference>
<evidence type="ECO:0000313" key="7">
    <source>
        <dbReference type="EMBL" id="MFD1676434.1"/>
    </source>
</evidence>
<feature type="transmembrane region" description="Helical" evidence="6">
    <location>
        <begin position="30"/>
        <end position="54"/>
    </location>
</feature>
<comment type="subcellular location">
    <subcellularLocation>
        <location evidence="1">Cell membrane</location>
        <topology evidence="1">Multi-pass membrane protein</topology>
    </subcellularLocation>
</comment>
<name>A0ABW4JKS4_9BACL</name>
<comment type="caution">
    <text evidence="7">The sequence shown here is derived from an EMBL/GenBank/DDBJ whole genome shotgun (WGS) entry which is preliminary data.</text>
</comment>
<dbReference type="SUPFAM" id="SSF103473">
    <property type="entry name" value="MFS general substrate transporter"/>
    <property type="match status" value="1"/>
</dbReference>
<dbReference type="Gene3D" id="1.20.1250.20">
    <property type="entry name" value="MFS general substrate transporter like domains"/>
    <property type="match status" value="1"/>
</dbReference>
<feature type="transmembrane region" description="Helical" evidence="6">
    <location>
        <begin position="6"/>
        <end position="23"/>
    </location>
</feature>
<feature type="transmembrane region" description="Helical" evidence="6">
    <location>
        <begin position="335"/>
        <end position="363"/>
    </location>
</feature>
<keyword evidence="8" id="KW-1185">Reference proteome</keyword>
<feature type="transmembrane region" description="Helical" evidence="6">
    <location>
        <begin position="274"/>
        <end position="292"/>
    </location>
</feature>
<accession>A0ABW4JKS4</accession>
<keyword evidence="3 6" id="KW-0812">Transmembrane</keyword>
<proteinExistence type="predicted"/>
<gene>
    <name evidence="7" type="ORF">ACFSB2_17160</name>
</gene>
<evidence type="ECO:0000313" key="8">
    <source>
        <dbReference type="Proteomes" id="UP001597079"/>
    </source>
</evidence>
<feature type="transmembrane region" description="Helical" evidence="6">
    <location>
        <begin position="245"/>
        <end position="268"/>
    </location>
</feature>
<dbReference type="PANTHER" id="PTHR23513">
    <property type="entry name" value="INTEGRAL MEMBRANE EFFLUX PROTEIN-RELATED"/>
    <property type="match status" value="1"/>
</dbReference>
<dbReference type="PANTHER" id="PTHR23513:SF6">
    <property type="entry name" value="MAJOR FACILITATOR SUPERFAMILY ASSOCIATED DOMAIN-CONTAINING PROTEIN"/>
    <property type="match status" value="1"/>
</dbReference>
<feature type="transmembrane region" description="Helical" evidence="6">
    <location>
        <begin position="375"/>
        <end position="397"/>
    </location>
</feature>
<feature type="transmembrane region" description="Helical" evidence="6">
    <location>
        <begin position="169"/>
        <end position="197"/>
    </location>
</feature>
<dbReference type="RefSeq" id="WP_377944336.1">
    <property type="nucleotide sequence ID" value="NZ_JBHUCX010000062.1"/>
</dbReference>
<dbReference type="EMBL" id="JBHUCX010000062">
    <property type="protein sequence ID" value="MFD1676434.1"/>
    <property type="molecule type" value="Genomic_DNA"/>
</dbReference>
<dbReference type="Pfam" id="PF07690">
    <property type="entry name" value="MFS_1"/>
    <property type="match status" value="1"/>
</dbReference>
<evidence type="ECO:0000256" key="4">
    <source>
        <dbReference type="ARBA" id="ARBA00022989"/>
    </source>
</evidence>